<dbReference type="RefSeq" id="WP_275634165.1">
    <property type="nucleotide sequence ID" value="NZ_JARGYD010000008.1"/>
</dbReference>
<dbReference type="EMBL" id="JBHRTB010000010">
    <property type="protein sequence ID" value="MFC3144958.1"/>
    <property type="molecule type" value="Genomic_DNA"/>
</dbReference>
<keyword evidence="2" id="KW-1185">Reference proteome</keyword>
<protein>
    <submittedName>
        <fullName evidence="1">Uncharacterized protein</fullName>
    </submittedName>
</protein>
<sequence length="203" mass="22613">MTLTRDLLTDEWFADRIEFHLGGARNVTTFKCATPIGSAFSADFVAQIRKHLPQTTDAAVIVESESVVQTQRLVLGGVRVVAQQARHGVQGVIMRFKQALGAMQSVLLPKYRTEQTTREALDRSAAEALLYLLRPCLDLAEVELDGESEVLEQVARRLEGLAENKDELRFFVYLLRRFVENAPVAEVSAPRPRREGLPAPDPA</sequence>
<accession>A0ABV7GWN4</accession>
<name>A0ABV7GWN4_9RHOB</name>
<dbReference type="Proteomes" id="UP001595632">
    <property type="component" value="Unassembled WGS sequence"/>
</dbReference>
<evidence type="ECO:0000313" key="1">
    <source>
        <dbReference type="EMBL" id="MFC3144958.1"/>
    </source>
</evidence>
<gene>
    <name evidence="1" type="ORF">ACFOGP_19715</name>
</gene>
<reference evidence="2" key="1">
    <citation type="journal article" date="2019" name="Int. J. Syst. Evol. Microbiol.">
        <title>The Global Catalogue of Microorganisms (GCM) 10K type strain sequencing project: providing services to taxonomists for standard genome sequencing and annotation.</title>
        <authorList>
            <consortium name="The Broad Institute Genomics Platform"/>
            <consortium name="The Broad Institute Genome Sequencing Center for Infectious Disease"/>
            <person name="Wu L."/>
            <person name="Ma J."/>
        </authorList>
    </citation>
    <scope>NUCLEOTIDE SEQUENCE [LARGE SCALE GENOMIC DNA]</scope>
    <source>
        <strain evidence="2">KCTC 52366</strain>
    </source>
</reference>
<proteinExistence type="predicted"/>
<comment type="caution">
    <text evidence="1">The sequence shown here is derived from an EMBL/GenBank/DDBJ whole genome shotgun (WGS) entry which is preliminary data.</text>
</comment>
<evidence type="ECO:0000313" key="2">
    <source>
        <dbReference type="Proteomes" id="UP001595632"/>
    </source>
</evidence>
<organism evidence="1 2">
    <name type="scientific">Psychromarinibacter halotolerans</name>
    <dbReference type="NCBI Taxonomy" id="1775175"/>
    <lineage>
        <taxon>Bacteria</taxon>
        <taxon>Pseudomonadati</taxon>
        <taxon>Pseudomonadota</taxon>
        <taxon>Alphaproteobacteria</taxon>
        <taxon>Rhodobacterales</taxon>
        <taxon>Paracoccaceae</taxon>
        <taxon>Psychromarinibacter</taxon>
    </lineage>
</organism>